<dbReference type="AlphaFoldDB" id="A0AAD9YST2"/>
<evidence type="ECO:0000256" key="1">
    <source>
        <dbReference type="SAM" id="MobiDB-lite"/>
    </source>
</evidence>
<evidence type="ECO:0000313" key="3">
    <source>
        <dbReference type="Proteomes" id="UP001281614"/>
    </source>
</evidence>
<dbReference type="EMBL" id="VYYT01000035">
    <property type="protein sequence ID" value="KAK2775686.1"/>
    <property type="molecule type" value="Genomic_DNA"/>
</dbReference>
<sequence length="149" mass="16214">MLTANGRRGLGAATTHPPSLASVPARPDSEERKAAVLRTARGFECGSLRELFSLPVEERLEMHARSINTVRVGQHLQPLPCARRPWLNVAIDAAIMLSVSALANRAENSEQQAGWSEFFCHSSKQVLWDSHSLGVAPEDFQQNPATSGS</sequence>
<accession>A0AAD9YST2</accession>
<keyword evidence="3" id="KW-1185">Reference proteome</keyword>
<gene>
    <name evidence="2" type="ORF">CKAH01_03572</name>
</gene>
<feature type="region of interest" description="Disordered" evidence="1">
    <location>
        <begin position="1"/>
        <end position="31"/>
    </location>
</feature>
<organism evidence="2 3">
    <name type="scientific">Colletotrichum kahawae</name>
    <name type="common">Coffee berry disease fungus</name>
    <dbReference type="NCBI Taxonomy" id="34407"/>
    <lineage>
        <taxon>Eukaryota</taxon>
        <taxon>Fungi</taxon>
        <taxon>Dikarya</taxon>
        <taxon>Ascomycota</taxon>
        <taxon>Pezizomycotina</taxon>
        <taxon>Sordariomycetes</taxon>
        <taxon>Hypocreomycetidae</taxon>
        <taxon>Glomerellales</taxon>
        <taxon>Glomerellaceae</taxon>
        <taxon>Colletotrichum</taxon>
        <taxon>Colletotrichum gloeosporioides species complex</taxon>
    </lineage>
</organism>
<comment type="caution">
    <text evidence="2">The sequence shown here is derived from an EMBL/GenBank/DDBJ whole genome shotgun (WGS) entry which is preliminary data.</text>
</comment>
<proteinExistence type="predicted"/>
<name>A0AAD9YST2_COLKA</name>
<dbReference type="Proteomes" id="UP001281614">
    <property type="component" value="Unassembled WGS sequence"/>
</dbReference>
<reference evidence="2" key="1">
    <citation type="submission" date="2023-02" db="EMBL/GenBank/DDBJ databases">
        <title>Colletotrichum kahawae CIFC_Que2 genome sequencing and assembly.</title>
        <authorList>
            <person name="Baroncelli R."/>
        </authorList>
    </citation>
    <scope>NUCLEOTIDE SEQUENCE</scope>
    <source>
        <strain evidence="2">CIFC_Que2</strain>
    </source>
</reference>
<protein>
    <submittedName>
        <fullName evidence="2">Uncharacterized protein</fullName>
    </submittedName>
</protein>
<evidence type="ECO:0000313" key="2">
    <source>
        <dbReference type="EMBL" id="KAK2775686.1"/>
    </source>
</evidence>